<proteinExistence type="predicted"/>
<keyword evidence="1" id="KW-0805">Transcription regulation</keyword>
<name>A0ABT8KA67_9MICO</name>
<dbReference type="PROSITE" id="PS50977">
    <property type="entry name" value="HTH_TETR_2"/>
    <property type="match status" value="1"/>
</dbReference>
<reference evidence="6" key="1">
    <citation type="submission" date="2023-06" db="EMBL/GenBank/DDBJ databases">
        <title>MT1 and MT2 Draft Genomes of Novel Species.</title>
        <authorList>
            <person name="Venkateswaran K."/>
        </authorList>
    </citation>
    <scope>NUCLEOTIDE SEQUENCE</scope>
    <source>
        <strain evidence="6">F6_8S_P_1B</strain>
    </source>
</reference>
<dbReference type="Gene3D" id="1.10.357.10">
    <property type="entry name" value="Tetracycline Repressor, domain 2"/>
    <property type="match status" value="1"/>
</dbReference>
<dbReference type="Pfam" id="PF00440">
    <property type="entry name" value="TetR_N"/>
    <property type="match status" value="1"/>
</dbReference>
<dbReference type="InterPro" id="IPR041347">
    <property type="entry name" value="MftR_C"/>
</dbReference>
<dbReference type="PANTHER" id="PTHR30055">
    <property type="entry name" value="HTH-TYPE TRANSCRIPTIONAL REGULATOR RUTR"/>
    <property type="match status" value="1"/>
</dbReference>
<dbReference type="Pfam" id="PF17754">
    <property type="entry name" value="TetR_C_14"/>
    <property type="match status" value="1"/>
</dbReference>
<keyword evidence="7" id="KW-1185">Reference proteome</keyword>
<dbReference type="EMBL" id="JAROCF010000001">
    <property type="protein sequence ID" value="MDN4614067.1"/>
    <property type="molecule type" value="Genomic_DNA"/>
</dbReference>
<dbReference type="RefSeq" id="WP_301210514.1">
    <property type="nucleotide sequence ID" value="NZ_JAROCF010000001.1"/>
</dbReference>
<evidence type="ECO:0000313" key="7">
    <source>
        <dbReference type="Proteomes" id="UP001174208"/>
    </source>
</evidence>
<keyword evidence="3" id="KW-0804">Transcription</keyword>
<evidence type="ECO:0000256" key="1">
    <source>
        <dbReference type="ARBA" id="ARBA00023015"/>
    </source>
</evidence>
<evidence type="ECO:0000259" key="5">
    <source>
        <dbReference type="PROSITE" id="PS50977"/>
    </source>
</evidence>
<accession>A0ABT8KA67</accession>
<feature type="DNA-binding region" description="H-T-H motif" evidence="4">
    <location>
        <begin position="43"/>
        <end position="62"/>
    </location>
</feature>
<evidence type="ECO:0000256" key="2">
    <source>
        <dbReference type="ARBA" id="ARBA00023125"/>
    </source>
</evidence>
<comment type="caution">
    <text evidence="6">The sequence shown here is derived from an EMBL/GenBank/DDBJ whole genome shotgun (WGS) entry which is preliminary data.</text>
</comment>
<feature type="domain" description="HTH tetR-type" evidence="5">
    <location>
        <begin position="20"/>
        <end position="80"/>
    </location>
</feature>
<dbReference type="Gene3D" id="1.10.10.60">
    <property type="entry name" value="Homeodomain-like"/>
    <property type="match status" value="1"/>
</dbReference>
<evidence type="ECO:0000256" key="4">
    <source>
        <dbReference type="PROSITE-ProRule" id="PRU00335"/>
    </source>
</evidence>
<dbReference type="SUPFAM" id="SSF46689">
    <property type="entry name" value="Homeodomain-like"/>
    <property type="match status" value="1"/>
</dbReference>
<protein>
    <submittedName>
        <fullName evidence="6">TetR family transcriptional regulator</fullName>
    </submittedName>
</protein>
<dbReference type="Proteomes" id="UP001174208">
    <property type="component" value="Unassembled WGS sequence"/>
</dbReference>
<evidence type="ECO:0000256" key="3">
    <source>
        <dbReference type="ARBA" id="ARBA00023163"/>
    </source>
</evidence>
<evidence type="ECO:0000313" key="6">
    <source>
        <dbReference type="EMBL" id="MDN4614067.1"/>
    </source>
</evidence>
<organism evidence="6 7">
    <name type="scientific">Leifsonia williamsii</name>
    <dbReference type="NCBI Taxonomy" id="3035919"/>
    <lineage>
        <taxon>Bacteria</taxon>
        <taxon>Bacillati</taxon>
        <taxon>Actinomycetota</taxon>
        <taxon>Actinomycetes</taxon>
        <taxon>Micrococcales</taxon>
        <taxon>Microbacteriaceae</taxon>
        <taxon>Leifsonia</taxon>
    </lineage>
</organism>
<dbReference type="InterPro" id="IPR009057">
    <property type="entry name" value="Homeodomain-like_sf"/>
</dbReference>
<keyword evidence="2 4" id="KW-0238">DNA-binding</keyword>
<sequence>METPNEHTAAGPARRGRPSVVDVDAVAEAAIELWSARGFSGTSWNDLATATGVSARTLMRHFPTRAAIAWVGLEAASDRLRDSLEAAQPGRPLADVLREAVVHSVSRSDFVRRLGSRWARLVSTEPQLAASAAPAYHAWEGIIAAHLGRAEPTMPEPARRAVASAYQAAAHTALIEWASADGASAPADAVDAALRWLAVAPSRSPE</sequence>
<dbReference type="InterPro" id="IPR050109">
    <property type="entry name" value="HTH-type_TetR-like_transc_reg"/>
</dbReference>
<gene>
    <name evidence="6" type="ORF">P5G50_06320</name>
</gene>
<dbReference type="InterPro" id="IPR001647">
    <property type="entry name" value="HTH_TetR"/>
</dbReference>
<dbReference type="PANTHER" id="PTHR30055:SF234">
    <property type="entry name" value="HTH-TYPE TRANSCRIPTIONAL REGULATOR BETI"/>
    <property type="match status" value="1"/>
</dbReference>